<protein>
    <submittedName>
        <fullName evidence="1">Pol-like protein</fullName>
    </submittedName>
</protein>
<comment type="caution">
    <text evidence="1">The sequence shown here is derived from an EMBL/GenBank/DDBJ whole genome shotgun (WGS) entry which is preliminary data.</text>
</comment>
<proteinExistence type="predicted"/>
<evidence type="ECO:0000313" key="1">
    <source>
        <dbReference type="EMBL" id="RNA13835.1"/>
    </source>
</evidence>
<name>A0A3M7QS72_BRAPC</name>
<organism evidence="1 2">
    <name type="scientific">Brachionus plicatilis</name>
    <name type="common">Marine rotifer</name>
    <name type="synonym">Brachionus muelleri</name>
    <dbReference type="NCBI Taxonomy" id="10195"/>
    <lineage>
        <taxon>Eukaryota</taxon>
        <taxon>Metazoa</taxon>
        <taxon>Spiralia</taxon>
        <taxon>Gnathifera</taxon>
        <taxon>Rotifera</taxon>
        <taxon>Eurotatoria</taxon>
        <taxon>Monogononta</taxon>
        <taxon>Pseudotrocha</taxon>
        <taxon>Ploima</taxon>
        <taxon>Brachionidae</taxon>
        <taxon>Brachionus</taxon>
    </lineage>
</organism>
<dbReference type="OrthoDB" id="416119at2759"/>
<accession>A0A3M7QS72</accession>
<dbReference type="AlphaFoldDB" id="A0A3M7QS72"/>
<evidence type="ECO:0000313" key="2">
    <source>
        <dbReference type="Proteomes" id="UP000276133"/>
    </source>
</evidence>
<reference evidence="1 2" key="1">
    <citation type="journal article" date="2018" name="Sci. Rep.">
        <title>Genomic signatures of local adaptation to the degree of environmental predictability in rotifers.</title>
        <authorList>
            <person name="Franch-Gras L."/>
            <person name="Hahn C."/>
            <person name="Garcia-Roger E.M."/>
            <person name="Carmona M.J."/>
            <person name="Serra M."/>
            <person name="Gomez A."/>
        </authorList>
    </citation>
    <scope>NUCLEOTIDE SEQUENCE [LARGE SCALE GENOMIC DNA]</scope>
    <source>
        <strain evidence="1">HYR1</strain>
    </source>
</reference>
<dbReference type="Proteomes" id="UP000276133">
    <property type="component" value="Unassembled WGS sequence"/>
</dbReference>
<keyword evidence="2" id="KW-1185">Reference proteome</keyword>
<gene>
    <name evidence="1" type="ORF">BpHYR1_050279</name>
</gene>
<dbReference type="EMBL" id="REGN01005317">
    <property type="protein sequence ID" value="RNA13835.1"/>
    <property type="molecule type" value="Genomic_DNA"/>
</dbReference>
<sequence length="119" mass="13950">MIIYEVKSTAYADDIIGYVSDELSIELFFQEFDEWGEISGARINKEKTKTIHINKNDKEIEDFKVLGILFNKKGISLQNYKNALEKIKKAIYIWDIPSLNMLERITICKTFILKKKKII</sequence>